<dbReference type="PANTHER" id="PTHR37944">
    <property type="entry name" value="PORIN B"/>
    <property type="match status" value="1"/>
</dbReference>
<gene>
    <name evidence="3" type="ORF">J0I24_01555</name>
</gene>
<protein>
    <submittedName>
        <fullName evidence="3">Carbohydrate porin</fullName>
    </submittedName>
</protein>
<organism evidence="3 4">
    <name type="scientific">Thiomonas arsenitoxydans (strain DSM 22701 / CIP 110005 / 3As)</name>
    <dbReference type="NCBI Taxonomy" id="426114"/>
    <lineage>
        <taxon>Bacteria</taxon>
        <taxon>Pseudomonadati</taxon>
        <taxon>Pseudomonadota</taxon>
        <taxon>Betaproteobacteria</taxon>
        <taxon>Burkholderiales</taxon>
        <taxon>Thiomonas</taxon>
    </lineage>
</organism>
<dbReference type="AlphaFoldDB" id="A0A8I1SUV5"/>
<feature type="signal peptide" evidence="2">
    <location>
        <begin position="1"/>
        <end position="26"/>
    </location>
</feature>
<dbReference type="Proteomes" id="UP000664800">
    <property type="component" value="Unassembled WGS sequence"/>
</dbReference>
<dbReference type="GO" id="GO:0016020">
    <property type="term" value="C:membrane"/>
    <property type="evidence" value="ECO:0007669"/>
    <property type="project" value="InterPro"/>
</dbReference>
<dbReference type="GO" id="GO:0008643">
    <property type="term" value="P:carbohydrate transport"/>
    <property type="evidence" value="ECO:0007669"/>
    <property type="project" value="InterPro"/>
</dbReference>
<dbReference type="RefSeq" id="WP_276727128.1">
    <property type="nucleotide sequence ID" value="NZ_JAFKMR010000009.1"/>
</dbReference>
<dbReference type="Gene3D" id="2.40.160.180">
    <property type="entry name" value="Carbohydrate-selective porin OprB"/>
    <property type="match status" value="1"/>
</dbReference>
<name>A0A8I1SUV5_THIA3</name>
<evidence type="ECO:0000256" key="2">
    <source>
        <dbReference type="RuleBase" id="RU363072"/>
    </source>
</evidence>
<evidence type="ECO:0000256" key="1">
    <source>
        <dbReference type="ARBA" id="ARBA00008769"/>
    </source>
</evidence>
<dbReference type="GO" id="GO:0015288">
    <property type="term" value="F:porin activity"/>
    <property type="evidence" value="ECO:0007669"/>
    <property type="project" value="InterPro"/>
</dbReference>
<accession>A0A8I1SUV5</accession>
<proteinExistence type="inferred from homology"/>
<dbReference type="Pfam" id="PF04966">
    <property type="entry name" value="OprB"/>
    <property type="match status" value="1"/>
</dbReference>
<dbReference type="InterPro" id="IPR038673">
    <property type="entry name" value="OprB_sf"/>
</dbReference>
<evidence type="ECO:0000313" key="4">
    <source>
        <dbReference type="Proteomes" id="UP000664800"/>
    </source>
</evidence>
<sequence length="432" mass="47321">MMLSTLFKPTCLCAALLLMSSAAAQAAQSTHTPGQYDLGNGLTFSANYTGEAAANTTGGLRQGSAYAGQLFLGADLDLQKMLGWNATSVHIAVTQRHGQSLSNEAIGNNTSVQEIYGTQNLHLAYFTVEKKFFGGRLEIQGGRTVANIDFLNSPLYCNFQSNSACGNPTFVFKNSNFTYFPASSWGGYAKGWVTDRFYAKVGAYEVNPNDKRPNDHGIDWSTKDATGVVVPWAMGYATTFANDTHPRDYEIGGWFDRSKYTDPLLDANGDYAVLTGQPYRTDRNRSGAYVRFSQMVWRPDMNSQRGLTLFGVAMTNLTGRVNESSFLELGAVMQGPFPGREQDTLGFVINQQRFSSLALQNIRVARASVDASTDVPGSETMMELAYGYQLSPGIRLSPNLQYILHPDQQAEPFRTSNIPNAFVIGLKFTVAL</sequence>
<reference evidence="3" key="1">
    <citation type="submission" date="2021-02" db="EMBL/GenBank/DDBJ databases">
        <title>Thiocyanate and organic carbon inputs drive convergent selection for specific autotrophic Afipia and Thiobacillus strains within complex microbiomes.</title>
        <authorList>
            <person name="Huddy R.J."/>
            <person name="Sachdeva R."/>
            <person name="Kadzinga F."/>
            <person name="Kantor R.S."/>
            <person name="Harrison S.T.L."/>
            <person name="Banfield J.F."/>
        </authorList>
    </citation>
    <scope>NUCLEOTIDE SEQUENCE</scope>
    <source>
        <strain evidence="3">SCN18_13_7_16_R3_B_64_19</strain>
    </source>
</reference>
<evidence type="ECO:0000313" key="3">
    <source>
        <dbReference type="EMBL" id="MBN8742973.1"/>
    </source>
</evidence>
<feature type="chain" id="PRO_5034645451" evidence="2">
    <location>
        <begin position="27"/>
        <end position="432"/>
    </location>
</feature>
<dbReference type="PANTHER" id="PTHR37944:SF1">
    <property type="entry name" value="PORIN B"/>
    <property type="match status" value="1"/>
</dbReference>
<dbReference type="InterPro" id="IPR007049">
    <property type="entry name" value="Carb-sel_porin_OprB"/>
</dbReference>
<comment type="similarity">
    <text evidence="1 2">Belongs to the OprB family.</text>
</comment>
<dbReference type="InterPro" id="IPR052932">
    <property type="entry name" value="OprB_Porin"/>
</dbReference>
<dbReference type="EMBL" id="JAFKMR010000009">
    <property type="protein sequence ID" value="MBN8742973.1"/>
    <property type="molecule type" value="Genomic_DNA"/>
</dbReference>
<comment type="caution">
    <text evidence="3">The sequence shown here is derived from an EMBL/GenBank/DDBJ whole genome shotgun (WGS) entry which is preliminary data.</text>
</comment>
<keyword evidence="2" id="KW-0732">Signal</keyword>